<dbReference type="PROSITE" id="PS51746">
    <property type="entry name" value="PPM_2"/>
    <property type="match status" value="1"/>
</dbReference>
<evidence type="ECO:0000256" key="5">
    <source>
        <dbReference type="ARBA" id="ARBA00022912"/>
    </source>
</evidence>
<keyword evidence="11" id="KW-1185">Reference proteome</keyword>
<evidence type="ECO:0000256" key="4">
    <source>
        <dbReference type="ARBA" id="ARBA00022801"/>
    </source>
</evidence>
<evidence type="ECO:0000256" key="2">
    <source>
        <dbReference type="ARBA" id="ARBA00013081"/>
    </source>
</evidence>
<comment type="cofactor">
    <cofactor evidence="1">
        <name>Mn(2+)</name>
        <dbReference type="ChEBI" id="CHEBI:29035"/>
    </cofactor>
</comment>
<dbReference type="SUPFAM" id="SSF81606">
    <property type="entry name" value="PP2C-like"/>
    <property type="match status" value="1"/>
</dbReference>
<dbReference type="GO" id="GO:0004722">
    <property type="term" value="F:protein serine/threonine phosphatase activity"/>
    <property type="evidence" value="ECO:0007669"/>
    <property type="project" value="UniProtKB-EC"/>
</dbReference>
<dbReference type="InterPro" id="IPR001932">
    <property type="entry name" value="PPM-type_phosphatase-like_dom"/>
</dbReference>
<evidence type="ECO:0000259" key="9">
    <source>
        <dbReference type="PROSITE" id="PS51746"/>
    </source>
</evidence>
<dbReference type="GO" id="GO:0046872">
    <property type="term" value="F:metal ion binding"/>
    <property type="evidence" value="ECO:0007669"/>
    <property type="project" value="UniProtKB-KW"/>
</dbReference>
<dbReference type="Pfam" id="PF13672">
    <property type="entry name" value="PP2C_2"/>
    <property type="match status" value="1"/>
</dbReference>
<evidence type="ECO:0000313" key="10">
    <source>
        <dbReference type="EMBL" id="ARQ06679.1"/>
    </source>
</evidence>
<dbReference type="InterPro" id="IPR015655">
    <property type="entry name" value="PP2C"/>
</dbReference>
<protein>
    <recommendedName>
        <fullName evidence="2">protein-serine/threonine phosphatase</fullName>
        <ecNumber evidence="2">3.1.3.16</ecNumber>
    </recommendedName>
</protein>
<evidence type="ECO:0000256" key="3">
    <source>
        <dbReference type="ARBA" id="ARBA00022723"/>
    </source>
</evidence>
<dbReference type="Gene3D" id="3.60.40.10">
    <property type="entry name" value="PPM-type phosphatase domain"/>
    <property type="match status" value="1"/>
</dbReference>
<name>A0A1W7AAP6_9STAP</name>
<dbReference type="PANTHER" id="PTHR13832:SF860">
    <property type="entry name" value="PROTEIN PHOSPHATASE PHPP"/>
    <property type="match status" value="1"/>
</dbReference>
<gene>
    <name evidence="10" type="primary">stp</name>
    <name evidence="10" type="ORF">MCCS_10320</name>
</gene>
<comment type="catalytic activity">
    <reaction evidence="8">
        <text>O-phospho-L-threonyl-[protein] + H2O = L-threonyl-[protein] + phosphate</text>
        <dbReference type="Rhea" id="RHEA:47004"/>
        <dbReference type="Rhea" id="RHEA-COMP:11060"/>
        <dbReference type="Rhea" id="RHEA-COMP:11605"/>
        <dbReference type="ChEBI" id="CHEBI:15377"/>
        <dbReference type="ChEBI" id="CHEBI:30013"/>
        <dbReference type="ChEBI" id="CHEBI:43474"/>
        <dbReference type="ChEBI" id="CHEBI:61977"/>
        <dbReference type="EC" id="3.1.3.16"/>
    </reaction>
</comment>
<dbReference type="GeneID" id="35295164"/>
<dbReference type="CDD" id="cd00143">
    <property type="entry name" value="PP2Cc"/>
    <property type="match status" value="1"/>
</dbReference>
<dbReference type="NCBIfam" id="NF033484">
    <property type="entry name" value="Stp1_PP2C_phos"/>
    <property type="match status" value="1"/>
</dbReference>
<dbReference type="STRING" id="1855823.MCCS_10320"/>
<reference evidence="10 11" key="1">
    <citation type="journal article" date="2017" name="Int. J. Syst. Evol. Microbiol.">
        <title>Macrococcus canis sp. nov., a skin bacterium associated with infections in dogs.</title>
        <authorList>
            <person name="Gobeli Brawand S."/>
            <person name="Cotting K."/>
            <person name="Gomez-Sanz E."/>
            <person name="Collaud A."/>
            <person name="Thomann A."/>
            <person name="Brodard I."/>
            <person name="Rodriguez-Campos S."/>
            <person name="Strauss C."/>
            <person name="Perreten V."/>
        </authorList>
    </citation>
    <scope>NUCLEOTIDE SEQUENCE [LARGE SCALE GENOMIC DNA]</scope>
    <source>
        <strain evidence="10 11">KM45013</strain>
    </source>
</reference>
<dbReference type="SMART" id="SM00331">
    <property type="entry name" value="PP2C_SIG"/>
    <property type="match status" value="1"/>
</dbReference>
<comment type="catalytic activity">
    <reaction evidence="7">
        <text>O-phospho-L-seryl-[protein] + H2O = L-seryl-[protein] + phosphate</text>
        <dbReference type="Rhea" id="RHEA:20629"/>
        <dbReference type="Rhea" id="RHEA-COMP:9863"/>
        <dbReference type="Rhea" id="RHEA-COMP:11604"/>
        <dbReference type="ChEBI" id="CHEBI:15377"/>
        <dbReference type="ChEBI" id="CHEBI:29999"/>
        <dbReference type="ChEBI" id="CHEBI:43474"/>
        <dbReference type="ChEBI" id="CHEBI:83421"/>
        <dbReference type="EC" id="3.1.3.16"/>
    </reaction>
</comment>
<dbReference type="EC" id="3.1.3.16" evidence="2"/>
<evidence type="ECO:0000313" key="11">
    <source>
        <dbReference type="Proteomes" id="UP000194154"/>
    </source>
</evidence>
<dbReference type="KEGG" id="mcak:MCCS_10320"/>
<keyword evidence="5" id="KW-0904">Protein phosphatase</keyword>
<keyword evidence="3" id="KW-0479">Metal-binding</keyword>
<dbReference type="OrthoDB" id="9801841at2"/>
<dbReference type="AlphaFoldDB" id="A0A1W7AAP6"/>
<dbReference type="InterPro" id="IPR036457">
    <property type="entry name" value="PPM-type-like_dom_sf"/>
</dbReference>
<feature type="domain" description="PPM-type phosphatase" evidence="9">
    <location>
        <begin position="2"/>
        <end position="241"/>
    </location>
</feature>
<sequence>MHARFFTDIGPVRARNEDAGGVYYNHTGQMLMVICDGMGGHNAGNVASALVNEMLKTRFEEENFIEFEYAEGWLRNNISEINRELYKQSHLDDDNHGMGTTLVCALLYDDHVVIANVGDSRAYLINERELRQVTSDHTFVNHLLLAGGLTKEEAKHHPQRNVITKVIGSDKRLHPDVFIYDFNRYNYIMLTSDGLTDYVEETQIHDIFKSAHLIHDIGSQLIETAISNIAKDNVSIVIAPLKGGM</sequence>
<accession>A0A1W7AAP6</accession>
<dbReference type="Proteomes" id="UP000194154">
    <property type="component" value="Chromosome"/>
</dbReference>
<dbReference type="SMART" id="SM00332">
    <property type="entry name" value="PP2Cc"/>
    <property type="match status" value="1"/>
</dbReference>
<keyword evidence="4 10" id="KW-0378">Hydrolase</keyword>
<keyword evidence="6" id="KW-0464">Manganese</keyword>
<dbReference type="PANTHER" id="PTHR13832">
    <property type="entry name" value="PROTEIN PHOSPHATASE 2C"/>
    <property type="match status" value="1"/>
</dbReference>
<dbReference type="RefSeq" id="WP_086042334.1">
    <property type="nucleotide sequence ID" value="NZ_CBCRZA010000006.1"/>
</dbReference>
<evidence type="ECO:0000256" key="8">
    <source>
        <dbReference type="ARBA" id="ARBA00048336"/>
    </source>
</evidence>
<evidence type="ECO:0000256" key="1">
    <source>
        <dbReference type="ARBA" id="ARBA00001936"/>
    </source>
</evidence>
<evidence type="ECO:0000256" key="7">
    <source>
        <dbReference type="ARBA" id="ARBA00047761"/>
    </source>
</evidence>
<dbReference type="FunFam" id="3.60.40.10:FF:000002">
    <property type="entry name" value="Serine/threonine phosphatase stp"/>
    <property type="match status" value="1"/>
</dbReference>
<proteinExistence type="predicted"/>
<organism evidence="10 11">
    <name type="scientific">Macrococcoides canis</name>
    <dbReference type="NCBI Taxonomy" id="1855823"/>
    <lineage>
        <taxon>Bacteria</taxon>
        <taxon>Bacillati</taxon>
        <taxon>Bacillota</taxon>
        <taxon>Bacilli</taxon>
        <taxon>Bacillales</taxon>
        <taxon>Staphylococcaceae</taxon>
        <taxon>Macrococcoides</taxon>
    </lineage>
</organism>
<evidence type="ECO:0000256" key="6">
    <source>
        <dbReference type="ARBA" id="ARBA00023211"/>
    </source>
</evidence>
<dbReference type="EMBL" id="CP021059">
    <property type="protein sequence ID" value="ARQ06679.1"/>
    <property type="molecule type" value="Genomic_DNA"/>
</dbReference>